<dbReference type="GO" id="GO:0005634">
    <property type="term" value="C:nucleus"/>
    <property type="evidence" value="ECO:0007669"/>
    <property type="project" value="TreeGrafter"/>
</dbReference>
<evidence type="ECO:0000313" key="4">
    <source>
        <dbReference type="Proteomes" id="UP000005226"/>
    </source>
</evidence>
<reference evidence="3" key="2">
    <citation type="submission" date="2025-08" db="UniProtKB">
        <authorList>
            <consortium name="Ensembl"/>
        </authorList>
    </citation>
    <scope>IDENTIFICATION</scope>
</reference>
<dbReference type="Pfam" id="PF22749">
    <property type="entry name" value="Arb2"/>
    <property type="match status" value="1"/>
</dbReference>
<feature type="region of interest" description="Disordered" evidence="1">
    <location>
        <begin position="258"/>
        <end position="310"/>
    </location>
</feature>
<feature type="region of interest" description="Disordered" evidence="1">
    <location>
        <begin position="1"/>
        <end position="20"/>
    </location>
</feature>
<keyword evidence="4" id="KW-1185">Reference proteome</keyword>
<dbReference type="InParanoid" id="H2SDX0"/>
<dbReference type="SUPFAM" id="SSF53474">
    <property type="entry name" value="alpha/beta-Hydrolases"/>
    <property type="match status" value="1"/>
</dbReference>
<dbReference type="GO" id="GO:0031048">
    <property type="term" value="P:regulatory ncRNA-mediated heterochromatin formation"/>
    <property type="evidence" value="ECO:0007669"/>
    <property type="project" value="TreeGrafter"/>
</dbReference>
<feature type="compositionally biased region" description="Pro residues" evidence="1">
    <location>
        <begin position="265"/>
        <end position="274"/>
    </location>
</feature>
<dbReference type="GeneTree" id="ENSGT00530000063907"/>
<sequence length="476" mass="53828">MTLEEAEPPDQGRRTTSFSSSKIPLELVTLTRSSGGGHVRTDLARAGAENISVTAPIQLPHPSAASCTPCVTMAQGSGQEDREKTTALKDLLSRIDLDELMKKDEPPFSFPKTLEEFEYAFNEDGQLRHTETGEPFVFNAREDLHRWNQKRYEALGEIITLYVYELLEKTCNMTKAILPVDASPDEPTSFIYLTPDALLNPSKLLVLIQGSGVERAGQWARRLIINQDLDSGTQIPFITRAIQDGYGVVVLNPNENYQEVEKPSRSPPPTPPGDPPDEPAEKRERKDDKESKKKREFYEKYRNPQKEMETDRIPVRENASSEEHVVHVWDHFVSKAEAKNVFIMAHSYGGLSFVELMNQRETDVKNRVRAVAFADSAHNIWHQDTSKGTQDWMQQHCCNWVSSSEPLDAPLDSMLPDCPRVSAGTERHELTPWMSFNSIFRFFNEVLELKEDDKAEGPFSAVTTRSGSLKPNHQNL</sequence>
<dbReference type="FunCoup" id="H2SDX0">
    <property type="interactions" value="1496"/>
</dbReference>
<reference evidence="3" key="3">
    <citation type="submission" date="2025-09" db="UniProtKB">
        <authorList>
            <consortium name="Ensembl"/>
        </authorList>
    </citation>
    <scope>IDENTIFICATION</scope>
</reference>
<dbReference type="Ensembl" id="ENSTRUT00000010659.3">
    <property type="protein sequence ID" value="ENSTRUP00000010601.3"/>
    <property type="gene ID" value="ENSTRUG00000004456.3"/>
</dbReference>
<dbReference type="AlphaFoldDB" id="H2SDX0"/>
<dbReference type="OMA" id="PGMWARS"/>
<protein>
    <submittedName>
        <fullName evidence="3">ARB2 cotranscriptional regulator A</fullName>
    </submittedName>
</protein>
<name>H2SDX0_TAKRU</name>
<evidence type="ECO:0000256" key="1">
    <source>
        <dbReference type="SAM" id="MobiDB-lite"/>
    </source>
</evidence>
<dbReference type="PANTHER" id="PTHR21357">
    <property type="entry name" value="FAM172 FAMILY PROTEIN HOMOLOG CG10038"/>
    <property type="match status" value="1"/>
</dbReference>
<dbReference type="HOGENOM" id="CLU_048484_3_0_1"/>
<evidence type="ECO:0000259" key="2">
    <source>
        <dbReference type="Pfam" id="PF22749"/>
    </source>
</evidence>
<evidence type="ECO:0000313" key="3">
    <source>
        <dbReference type="Ensembl" id="ENSTRUP00000010601.3"/>
    </source>
</evidence>
<dbReference type="InterPro" id="IPR053858">
    <property type="entry name" value="Arb2_dom"/>
</dbReference>
<reference evidence="3 4" key="1">
    <citation type="journal article" date="2011" name="Genome Biol. Evol.">
        <title>Integration of the genetic map and genome assembly of fugu facilitates insights into distinct features of genome evolution in teleosts and mammals.</title>
        <authorList>
            <person name="Kai W."/>
            <person name="Kikuchi K."/>
            <person name="Tohari S."/>
            <person name="Chew A.K."/>
            <person name="Tay A."/>
            <person name="Fujiwara A."/>
            <person name="Hosoya S."/>
            <person name="Suetake H."/>
            <person name="Naruse K."/>
            <person name="Brenner S."/>
            <person name="Suzuki Y."/>
            <person name="Venkatesh B."/>
        </authorList>
    </citation>
    <scope>NUCLEOTIDE SEQUENCE [LARGE SCALE GENOMIC DNA]</scope>
</reference>
<proteinExistence type="predicted"/>
<dbReference type="InterPro" id="IPR029058">
    <property type="entry name" value="AB_hydrolase_fold"/>
</dbReference>
<dbReference type="STRING" id="31033.ENSTRUP00000010601"/>
<dbReference type="Proteomes" id="UP000005226">
    <property type="component" value="Chromosome 21"/>
</dbReference>
<feature type="domain" description="Arb2" evidence="2">
    <location>
        <begin position="110"/>
        <end position="407"/>
    </location>
</feature>
<gene>
    <name evidence="3" type="primary">arb2a</name>
</gene>
<feature type="compositionally biased region" description="Polar residues" evidence="1">
    <location>
        <begin position="461"/>
        <end position="476"/>
    </location>
</feature>
<feature type="compositionally biased region" description="Basic and acidic residues" evidence="1">
    <location>
        <begin position="279"/>
        <end position="310"/>
    </location>
</feature>
<dbReference type="GO" id="GO:0035197">
    <property type="term" value="F:siRNA binding"/>
    <property type="evidence" value="ECO:0007669"/>
    <property type="project" value="TreeGrafter"/>
</dbReference>
<organism evidence="3 4">
    <name type="scientific">Takifugu rubripes</name>
    <name type="common">Japanese pufferfish</name>
    <name type="synonym">Fugu rubripes</name>
    <dbReference type="NCBI Taxonomy" id="31033"/>
    <lineage>
        <taxon>Eukaryota</taxon>
        <taxon>Metazoa</taxon>
        <taxon>Chordata</taxon>
        <taxon>Craniata</taxon>
        <taxon>Vertebrata</taxon>
        <taxon>Euteleostomi</taxon>
        <taxon>Actinopterygii</taxon>
        <taxon>Neopterygii</taxon>
        <taxon>Teleostei</taxon>
        <taxon>Neoteleostei</taxon>
        <taxon>Acanthomorphata</taxon>
        <taxon>Eupercaria</taxon>
        <taxon>Tetraodontiformes</taxon>
        <taxon>Tetradontoidea</taxon>
        <taxon>Tetraodontidae</taxon>
        <taxon>Takifugu</taxon>
    </lineage>
</organism>
<dbReference type="InterPro" id="IPR048263">
    <property type="entry name" value="Arb2"/>
</dbReference>
<feature type="region of interest" description="Disordered" evidence="1">
    <location>
        <begin position="454"/>
        <end position="476"/>
    </location>
</feature>
<accession>H2SDX0</accession>
<dbReference type="PANTHER" id="PTHR21357:SF6">
    <property type="entry name" value="COTRANSCRIPTIONAL REGULATOR FAM172A HOMOLOG"/>
    <property type="match status" value="1"/>
</dbReference>